<dbReference type="InterPro" id="IPR021468">
    <property type="entry name" value="DUF3120"/>
</dbReference>
<evidence type="ECO:0000313" key="2">
    <source>
        <dbReference type="EMBL" id="USR89434.1"/>
    </source>
</evidence>
<evidence type="ECO:0000313" key="3">
    <source>
        <dbReference type="Proteomes" id="UP001056708"/>
    </source>
</evidence>
<organism evidence="2 3">
    <name type="scientific">Phormidium yuhuli AB48</name>
    <dbReference type="NCBI Taxonomy" id="2940671"/>
    <lineage>
        <taxon>Bacteria</taxon>
        <taxon>Bacillati</taxon>
        <taxon>Cyanobacteriota</taxon>
        <taxon>Cyanophyceae</taxon>
        <taxon>Oscillatoriophycideae</taxon>
        <taxon>Oscillatoriales</taxon>
        <taxon>Oscillatoriaceae</taxon>
        <taxon>Phormidium</taxon>
        <taxon>Phormidium yuhuli</taxon>
    </lineage>
</organism>
<feature type="transmembrane region" description="Helical" evidence="1">
    <location>
        <begin position="189"/>
        <end position="211"/>
    </location>
</feature>
<evidence type="ECO:0000256" key="1">
    <source>
        <dbReference type="SAM" id="Phobius"/>
    </source>
</evidence>
<feature type="transmembrane region" description="Helical" evidence="1">
    <location>
        <begin position="135"/>
        <end position="156"/>
    </location>
</feature>
<keyword evidence="3" id="KW-1185">Reference proteome</keyword>
<feature type="transmembrane region" description="Helical" evidence="1">
    <location>
        <begin position="58"/>
        <end position="77"/>
    </location>
</feature>
<keyword evidence="1" id="KW-0812">Transmembrane</keyword>
<proteinExistence type="predicted"/>
<name>A0ABY5AJQ9_9CYAN</name>
<feature type="transmembrane region" description="Helical" evidence="1">
    <location>
        <begin position="111"/>
        <end position="128"/>
    </location>
</feature>
<reference evidence="2" key="1">
    <citation type="submission" date="2022-06" db="EMBL/GenBank/DDBJ databases">
        <title>Genome sequence of Phormidium yuhuli AB48 isolated from an industrial photobioreactor environment.</title>
        <authorList>
            <person name="Qiu Y."/>
            <person name="Noonan A.J.C."/>
            <person name="Dofher K."/>
            <person name="Koch M."/>
            <person name="Kieft B."/>
            <person name="Lin X."/>
            <person name="Ziels R.M."/>
            <person name="Hallam S.J."/>
        </authorList>
    </citation>
    <scope>NUCLEOTIDE SEQUENCE</scope>
    <source>
        <strain evidence="2">AB48</strain>
    </source>
</reference>
<dbReference type="RefSeq" id="WP_252659906.1">
    <property type="nucleotide sequence ID" value="NZ_CP098611.1"/>
</dbReference>
<dbReference type="Pfam" id="PF11318">
    <property type="entry name" value="DUF3120"/>
    <property type="match status" value="1"/>
</dbReference>
<feature type="transmembrane region" description="Helical" evidence="1">
    <location>
        <begin position="84"/>
        <end position="105"/>
    </location>
</feature>
<keyword evidence="1" id="KW-1133">Transmembrane helix</keyword>
<dbReference type="EMBL" id="CP098611">
    <property type="protein sequence ID" value="USR89434.1"/>
    <property type="molecule type" value="Genomic_DNA"/>
</dbReference>
<protein>
    <submittedName>
        <fullName evidence="2">DUF3120 domain-containing protein</fullName>
    </submittedName>
</protein>
<sequence length="246" mass="27730">MFYYPFTNPTLYSESASADKSQRPWWAIAMSSTGLIFAGSIFLVSVPVFVEAPLVRHAPWLSLLLTLGWLWSSVSLLNSPRFWIWGDLLLGFSGSWLAGSIYWGWFRWEPLWHLPVECLALPLPLWCISRHRLLIGSWFAVGSLLGTVITDVYFYVVDLIPQWRQLMRVEEELAMPIFQMAIAKVQTPWGGTCAVILGGLLLLAGLLPLWINRSKNGVSLHRWAFSGAVLSTILVDSLFWFAALAA</sequence>
<feature type="transmembrane region" description="Helical" evidence="1">
    <location>
        <begin position="25"/>
        <end position="46"/>
    </location>
</feature>
<accession>A0ABY5AJQ9</accession>
<dbReference type="Proteomes" id="UP001056708">
    <property type="component" value="Chromosome"/>
</dbReference>
<gene>
    <name evidence="2" type="ORF">NEA10_11070</name>
</gene>
<keyword evidence="1" id="KW-0472">Membrane</keyword>
<feature type="transmembrane region" description="Helical" evidence="1">
    <location>
        <begin position="223"/>
        <end position="243"/>
    </location>
</feature>